<dbReference type="Proteomes" id="UP000077051">
    <property type="component" value="Unassembled WGS sequence"/>
</dbReference>
<evidence type="ECO:0000259" key="4">
    <source>
        <dbReference type="PROSITE" id="PS50280"/>
    </source>
</evidence>
<dbReference type="EMBL" id="AMYB01000002">
    <property type="protein sequence ID" value="OAD06712.1"/>
    <property type="molecule type" value="Genomic_DNA"/>
</dbReference>
<dbReference type="GO" id="GO:0005634">
    <property type="term" value="C:nucleus"/>
    <property type="evidence" value="ECO:0007669"/>
    <property type="project" value="TreeGrafter"/>
</dbReference>
<dbReference type="SMART" id="SM00317">
    <property type="entry name" value="SET"/>
    <property type="match status" value="1"/>
</dbReference>
<dbReference type="STRING" id="747725.A0A168GE25"/>
<evidence type="ECO:0000256" key="2">
    <source>
        <dbReference type="ARBA" id="ARBA00022679"/>
    </source>
</evidence>
<dbReference type="GO" id="GO:0010468">
    <property type="term" value="P:regulation of gene expression"/>
    <property type="evidence" value="ECO:0007669"/>
    <property type="project" value="TreeGrafter"/>
</dbReference>
<sequence length="162" mass="18823">MVDDCPCDRYCRNRRFQLRQYARVDVIRTDKKGFGLRALTDLPTNAFIMEYIGEVIPNHEFIRRTKEYEAAGLEHYYFMTLKTDEIIDATKKGCLARFINHSCNPNSVTQKWVVGKNMRIGIFTRRPIKAGSELTFDYKFERYGAVAQKCYCGEATCKGYIG</sequence>
<evidence type="ECO:0000313" key="7">
    <source>
        <dbReference type="EMBL" id="OAD06712.1"/>
    </source>
</evidence>
<organism evidence="6 8">
    <name type="scientific">Mucor lusitanicus CBS 277.49</name>
    <dbReference type="NCBI Taxonomy" id="747725"/>
    <lineage>
        <taxon>Eukaryota</taxon>
        <taxon>Fungi</taxon>
        <taxon>Fungi incertae sedis</taxon>
        <taxon>Mucoromycota</taxon>
        <taxon>Mucoromycotina</taxon>
        <taxon>Mucoromycetes</taxon>
        <taxon>Mucorales</taxon>
        <taxon>Mucorineae</taxon>
        <taxon>Mucoraceae</taxon>
        <taxon>Mucor</taxon>
    </lineage>
</organism>
<dbReference type="VEuPathDB" id="FungiDB:MUCCIDRAFT_34233"/>
<evidence type="ECO:0000256" key="1">
    <source>
        <dbReference type="ARBA" id="ARBA00022603"/>
    </source>
</evidence>
<dbReference type="AlphaFoldDB" id="A0A168GE25"/>
<evidence type="ECO:0000313" key="6">
    <source>
        <dbReference type="EMBL" id="OAC97599.1"/>
    </source>
</evidence>
<dbReference type="InterPro" id="IPR046341">
    <property type="entry name" value="SET_dom_sf"/>
</dbReference>
<dbReference type="EMBL" id="AMYB01000015">
    <property type="protein sequence ID" value="OAC97599.1"/>
    <property type="molecule type" value="Genomic_DNA"/>
</dbReference>
<dbReference type="OrthoDB" id="422362at2759"/>
<keyword evidence="3" id="KW-0949">S-adenosyl-L-methionine</keyword>
<proteinExistence type="predicted"/>
<dbReference type="GO" id="GO:0005694">
    <property type="term" value="C:chromosome"/>
    <property type="evidence" value="ECO:0007669"/>
    <property type="project" value="TreeGrafter"/>
</dbReference>
<dbReference type="InterPro" id="IPR001214">
    <property type="entry name" value="SET_dom"/>
</dbReference>
<reference evidence="6 8" key="1">
    <citation type="submission" date="2015-06" db="EMBL/GenBank/DDBJ databases">
        <title>Expansion of signal transduction pathways in fungi by whole-genome duplication.</title>
        <authorList>
            <consortium name="DOE Joint Genome Institute"/>
            <person name="Corrochano L.M."/>
            <person name="Kuo A."/>
            <person name="Marcet-Houben M."/>
            <person name="Polaino S."/>
            <person name="Salamov A."/>
            <person name="Villalobos J.M."/>
            <person name="Alvarez M.I."/>
            <person name="Avalos J."/>
            <person name="Benito E.P."/>
            <person name="Benoit I."/>
            <person name="Burger G."/>
            <person name="Camino L.P."/>
            <person name="Canovas D."/>
            <person name="Cerda-Olmedo E."/>
            <person name="Cheng J.-F."/>
            <person name="Dominguez A."/>
            <person name="Elias M."/>
            <person name="Eslava A.P."/>
            <person name="Glaser F."/>
            <person name="Grimwood J."/>
            <person name="Gutierrez G."/>
            <person name="Heitman J."/>
            <person name="Henrissat B."/>
            <person name="Iturriaga E.A."/>
            <person name="Lang B.F."/>
            <person name="Lavin J.L."/>
            <person name="Lee S."/>
            <person name="Li W."/>
            <person name="Lindquist E."/>
            <person name="Lopez-Garcia S."/>
            <person name="Luque E.M."/>
            <person name="Marcos A.T."/>
            <person name="Martin J."/>
            <person name="Mccluskey K."/>
            <person name="Medina H.R."/>
            <person name="Miralles-Duran A."/>
            <person name="Miyazaki A."/>
            <person name="Munoz-Torres E."/>
            <person name="Oguiza J.A."/>
            <person name="Ohm R."/>
            <person name="Olmedo M."/>
            <person name="Orejas M."/>
            <person name="Ortiz-Castellanos L."/>
            <person name="Pisabarro A.G."/>
            <person name="Rodriguez-Romero J."/>
            <person name="Ruiz-Herrera J."/>
            <person name="Ruiz-Vazquez R."/>
            <person name="Sanz C."/>
            <person name="Schackwitz W."/>
            <person name="Schmutz J."/>
            <person name="Shahriari M."/>
            <person name="Shelest E."/>
            <person name="Silva-Franco F."/>
            <person name="Soanes D."/>
            <person name="Syed K."/>
            <person name="Tagua V.G."/>
            <person name="Talbot N.J."/>
            <person name="Thon M."/>
            <person name="De Vries R.P."/>
            <person name="Wiebenga A."/>
            <person name="Yadav J.S."/>
            <person name="Braun E.L."/>
            <person name="Baker S."/>
            <person name="Garre V."/>
            <person name="Horwitz B."/>
            <person name="Torres-Martinez S."/>
            <person name="Idnurm A."/>
            <person name="Herrera-Estrella A."/>
            <person name="Gabaldon T."/>
            <person name="Grigoriev I.V."/>
        </authorList>
    </citation>
    <scope>NUCLEOTIDE SEQUENCE [LARGE SCALE GENOMIC DNA]</scope>
    <source>
        <strain evidence="6 8">CBS 277.49</strain>
    </source>
</reference>
<dbReference type="PANTHER" id="PTHR46711">
    <property type="entry name" value="HISTONE-LYSINE N-METHYLTRANSFERASE SETD2"/>
    <property type="match status" value="1"/>
</dbReference>
<dbReference type="InterPro" id="IPR044437">
    <property type="entry name" value="SETD2/Set2_SET"/>
</dbReference>
<keyword evidence="2" id="KW-0808">Transferase</keyword>
<dbReference type="Gene3D" id="2.170.270.10">
    <property type="entry name" value="SET domain"/>
    <property type="match status" value="1"/>
</dbReference>
<dbReference type="SMART" id="SM00508">
    <property type="entry name" value="PostSET"/>
    <property type="match status" value="1"/>
</dbReference>
<evidence type="ECO:0000313" key="8">
    <source>
        <dbReference type="Proteomes" id="UP000077051"/>
    </source>
</evidence>
<feature type="non-terminal residue" evidence="6">
    <location>
        <position position="162"/>
    </location>
</feature>
<gene>
    <name evidence="6" type="ORF">MUCCIDRAFT_151156</name>
    <name evidence="7" type="ORF">MUCCIDRAFT_34233</name>
</gene>
<feature type="domain" description="SET" evidence="4">
    <location>
        <begin position="22"/>
        <end position="139"/>
    </location>
</feature>
<dbReference type="InterPro" id="IPR042294">
    <property type="entry name" value="SETD2_animal"/>
</dbReference>
<dbReference type="CDD" id="cd19172">
    <property type="entry name" value="SET_SETD2"/>
    <property type="match status" value="1"/>
</dbReference>
<dbReference type="InterPro" id="IPR003616">
    <property type="entry name" value="Post-SET_dom"/>
</dbReference>
<dbReference type="Pfam" id="PF00856">
    <property type="entry name" value="SET"/>
    <property type="match status" value="1"/>
</dbReference>
<dbReference type="GO" id="GO:0046975">
    <property type="term" value="F:histone H3K36 methyltransferase activity"/>
    <property type="evidence" value="ECO:0007669"/>
    <property type="project" value="InterPro"/>
</dbReference>
<dbReference type="GO" id="GO:0032259">
    <property type="term" value="P:methylation"/>
    <property type="evidence" value="ECO:0007669"/>
    <property type="project" value="UniProtKB-KW"/>
</dbReference>
<keyword evidence="8" id="KW-1185">Reference proteome</keyword>
<evidence type="ECO:0008006" key="9">
    <source>
        <dbReference type="Google" id="ProtNLM"/>
    </source>
</evidence>
<dbReference type="SUPFAM" id="SSF82199">
    <property type="entry name" value="SET domain"/>
    <property type="match status" value="1"/>
</dbReference>
<keyword evidence="1" id="KW-0489">Methyltransferase</keyword>
<protein>
    <recommendedName>
        <fullName evidence="9">SET domain-containing protein</fullName>
    </recommendedName>
</protein>
<dbReference type="PROSITE" id="PS50868">
    <property type="entry name" value="POST_SET"/>
    <property type="match status" value="1"/>
</dbReference>
<dbReference type="PROSITE" id="PS50280">
    <property type="entry name" value="SET"/>
    <property type="match status" value="1"/>
</dbReference>
<dbReference type="PANTHER" id="PTHR46711:SF1">
    <property type="entry name" value="HISTONE-LYSINE N-METHYLTRANSFERASE SETD2"/>
    <property type="match status" value="1"/>
</dbReference>
<comment type="caution">
    <text evidence="6">The sequence shown here is derived from an EMBL/GenBank/DDBJ whole genome shotgun (WGS) entry which is preliminary data.</text>
</comment>
<name>A0A168GE25_MUCCL</name>
<feature type="domain" description="Post-SET" evidence="5">
    <location>
        <begin position="146"/>
        <end position="162"/>
    </location>
</feature>
<evidence type="ECO:0000259" key="5">
    <source>
        <dbReference type="PROSITE" id="PS50868"/>
    </source>
</evidence>
<dbReference type="VEuPathDB" id="FungiDB:MUCCIDRAFT_151156"/>
<evidence type="ECO:0000256" key="3">
    <source>
        <dbReference type="ARBA" id="ARBA00022691"/>
    </source>
</evidence>
<accession>A0A168GE25</accession>